<comment type="caution">
    <text evidence="1">The sequence shown here is derived from an EMBL/GenBank/DDBJ whole genome shotgun (WGS) entry which is preliminary data.</text>
</comment>
<evidence type="ECO:0000313" key="1">
    <source>
        <dbReference type="EMBL" id="CAA7267869.1"/>
    </source>
</evidence>
<proteinExistence type="predicted"/>
<dbReference type="EMBL" id="CACVBS010000063">
    <property type="protein sequence ID" value="CAA7267869.1"/>
    <property type="molecule type" value="Genomic_DNA"/>
</dbReference>
<name>A0A8S0VSW8_CYCAE</name>
<sequence>MTPNIQVRQRFKLRLADEWPPLPSHLLHPPPLVFCLPPPSNTLRRCFSARLADEWPPPPWLLLHPPPLILCLPPPSDTPAIDSMEFPAFSEYQDVFSAPLPTSMLAIFVNPSWIR</sequence>
<reference evidence="1 2" key="1">
    <citation type="submission" date="2020-01" db="EMBL/GenBank/DDBJ databases">
        <authorList>
            <person name="Gupta K D."/>
        </authorList>
    </citation>
    <scope>NUCLEOTIDE SEQUENCE [LARGE SCALE GENOMIC DNA]</scope>
</reference>
<accession>A0A8S0VSW8</accession>
<dbReference type="OrthoDB" id="435275at2759"/>
<keyword evidence="2" id="KW-1185">Reference proteome</keyword>
<evidence type="ECO:0000313" key="2">
    <source>
        <dbReference type="Proteomes" id="UP000467700"/>
    </source>
</evidence>
<organism evidence="1 2">
    <name type="scientific">Cyclocybe aegerita</name>
    <name type="common">Black poplar mushroom</name>
    <name type="synonym">Agrocybe aegerita</name>
    <dbReference type="NCBI Taxonomy" id="1973307"/>
    <lineage>
        <taxon>Eukaryota</taxon>
        <taxon>Fungi</taxon>
        <taxon>Dikarya</taxon>
        <taxon>Basidiomycota</taxon>
        <taxon>Agaricomycotina</taxon>
        <taxon>Agaricomycetes</taxon>
        <taxon>Agaricomycetidae</taxon>
        <taxon>Agaricales</taxon>
        <taxon>Agaricineae</taxon>
        <taxon>Bolbitiaceae</taxon>
        <taxon>Cyclocybe</taxon>
    </lineage>
</organism>
<gene>
    <name evidence="1" type="ORF">AAE3_LOCUS10076</name>
</gene>
<dbReference type="Proteomes" id="UP000467700">
    <property type="component" value="Unassembled WGS sequence"/>
</dbReference>
<protein>
    <submittedName>
        <fullName evidence="1">Uncharacterized protein</fullName>
    </submittedName>
</protein>
<dbReference type="AlphaFoldDB" id="A0A8S0VSW8"/>